<evidence type="ECO:0000256" key="2">
    <source>
        <dbReference type="ARBA" id="ARBA00022723"/>
    </source>
</evidence>
<organism evidence="10 11">
    <name type="scientific">Adineta steineri</name>
    <dbReference type="NCBI Taxonomy" id="433720"/>
    <lineage>
        <taxon>Eukaryota</taxon>
        <taxon>Metazoa</taxon>
        <taxon>Spiralia</taxon>
        <taxon>Gnathifera</taxon>
        <taxon>Rotifera</taxon>
        <taxon>Eurotatoria</taxon>
        <taxon>Bdelloidea</taxon>
        <taxon>Adinetida</taxon>
        <taxon>Adinetidae</taxon>
        <taxon>Adineta</taxon>
    </lineage>
</organism>
<dbReference type="GO" id="GO:0004784">
    <property type="term" value="F:superoxide dismutase activity"/>
    <property type="evidence" value="ECO:0007669"/>
    <property type="project" value="UniProtKB-EC"/>
</dbReference>
<keyword evidence="3 7" id="KW-0862">Zinc</keyword>
<comment type="catalytic activity">
    <reaction evidence="7">
        <text>2 superoxide + 2 H(+) = H2O2 + O2</text>
        <dbReference type="Rhea" id="RHEA:20696"/>
        <dbReference type="ChEBI" id="CHEBI:15378"/>
        <dbReference type="ChEBI" id="CHEBI:15379"/>
        <dbReference type="ChEBI" id="CHEBI:16240"/>
        <dbReference type="ChEBI" id="CHEBI:18421"/>
        <dbReference type="EC" id="1.15.1.1"/>
    </reaction>
</comment>
<dbReference type="InterPro" id="IPR001424">
    <property type="entry name" value="SOD_Cu_Zn_dom"/>
</dbReference>
<feature type="domain" description="Superoxide dismutase copper/zinc binding" evidence="9">
    <location>
        <begin position="47"/>
        <end position="181"/>
    </location>
</feature>
<dbReference type="CDD" id="cd00305">
    <property type="entry name" value="Cu-Zn_Superoxide_Dismutase"/>
    <property type="match status" value="1"/>
</dbReference>
<evidence type="ECO:0000313" key="10">
    <source>
        <dbReference type="EMBL" id="CAF3537690.1"/>
    </source>
</evidence>
<evidence type="ECO:0000256" key="1">
    <source>
        <dbReference type="ARBA" id="ARBA00010457"/>
    </source>
</evidence>
<evidence type="ECO:0000256" key="4">
    <source>
        <dbReference type="ARBA" id="ARBA00022862"/>
    </source>
</evidence>
<evidence type="ECO:0000313" key="11">
    <source>
        <dbReference type="Proteomes" id="UP000663844"/>
    </source>
</evidence>
<keyword evidence="5 7" id="KW-0560">Oxidoreductase</keyword>
<dbReference type="PANTHER" id="PTHR10003">
    <property type="entry name" value="SUPEROXIDE DISMUTASE CU-ZN -RELATED"/>
    <property type="match status" value="1"/>
</dbReference>
<dbReference type="PROSITE" id="PS00332">
    <property type="entry name" value="SOD_CU_ZN_2"/>
    <property type="match status" value="1"/>
</dbReference>
<dbReference type="PRINTS" id="PR00068">
    <property type="entry name" value="CUZNDISMTASE"/>
</dbReference>
<evidence type="ECO:0000256" key="6">
    <source>
        <dbReference type="ARBA" id="ARBA00023008"/>
    </source>
</evidence>
<name>A0A818JKV8_9BILA</name>
<sequence length="356" mass="38058">MSTLRAKAVLIGDEVHVAGNKDQWGRGGATSAEGKDSTSAGSSKKPVYGVIEFEQQGDTVVITGKIEGLSENTQHGFHIHEFGDVSNGCTSAGAHFNPHKKQHAGPEDTDRHVGDLGNIQTDANGVAAVNIKDKMISLNGEHSILGRCLVVHEKPDDLGRGGDDESKKTGNAGKRLACGIVGTVNPEKKMPSQQDTAIIRAVCVLKNGENNNIQGVIRFAQMIGLNQMKITGELQGLPTDRKLTFRIHEYGDLSNGSISTGNRFNPEQKSSSLSKDHTANVEGEYGNLQITPEGHAKIDIIDKRSTLFGPSSIIGRSIVITDEKEEDFTRIDTEENKGTATTNTNRLAAGVIGICP</sequence>
<comment type="function">
    <text evidence="7">Destroys radicals which are normally produced within the cells and which are toxic to biological systems.</text>
</comment>
<keyword evidence="6 7" id="KW-0186">Copper</keyword>
<evidence type="ECO:0000256" key="5">
    <source>
        <dbReference type="ARBA" id="ARBA00023002"/>
    </source>
</evidence>
<evidence type="ECO:0000259" key="9">
    <source>
        <dbReference type="Pfam" id="PF00080"/>
    </source>
</evidence>
<dbReference type="InterPro" id="IPR018152">
    <property type="entry name" value="SOD_Cu/Zn_BS"/>
</dbReference>
<comment type="cofactor">
    <cofactor evidence="7">
        <name>Cu cation</name>
        <dbReference type="ChEBI" id="CHEBI:23378"/>
    </cofactor>
    <text evidence="7">Binds 1 copper ion per subunit.</text>
</comment>
<protein>
    <recommendedName>
        <fullName evidence="7">Superoxide dismutase [Cu-Zn]</fullName>
        <ecNumber evidence="7">1.15.1.1</ecNumber>
    </recommendedName>
</protein>
<feature type="domain" description="Superoxide dismutase copper/zinc binding" evidence="9">
    <location>
        <begin position="213"/>
        <end position="352"/>
    </location>
</feature>
<dbReference type="SUPFAM" id="SSF49329">
    <property type="entry name" value="Cu,Zn superoxide dismutase-like"/>
    <property type="match status" value="2"/>
</dbReference>
<dbReference type="Gene3D" id="2.60.40.200">
    <property type="entry name" value="Superoxide dismutase, copper/zinc binding domain"/>
    <property type="match status" value="2"/>
</dbReference>
<keyword evidence="4" id="KW-0049">Antioxidant</keyword>
<dbReference type="InterPro" id="IPR024134">
    <property type="entry name" value="SOD_Cu/Zn_/chaperone"/>
</dbReference>
<dbReference type="PROSITE" id="PS00087">
    <property type="entry name" value="SOD_CU_ZN_1"/>
    <property type="match status" value="1"/>
</dbReference>
<proteinExistence type="inferred from homology"/>
<evidence type="ECO:0000256" key="3">
    <source>
        <dbReference type="ARBA" id="ARBA00022833"/>
    </source>
</evidence>
<comment type="similarity">
    <text evidence="1 7">Belongs to the Cu-Zn superoxide dismutase family.</text>
</comment>
<comment type="caution">
    <text evidence="10">The sequence shown here is derived from an EMBL/GenBank/DDBJ whole genome shotgun (WGS) entry which is preliminary data.</text>
</comment>
<feature type="region of interest" description="Disordered" evidence="8">
    <location>
        <begin position="20"/>
        <end position="44"/>
    </location>
</feature>
<comment type="cofactor">
    <cofactor evidence="7">
        <name>Zn(2+)</name>
        <dbReference type="ChEBI" id="CHEBI:29105"/>
    </cofactor>
    <text evidence="7">Binds 1 zinc ion per subunit.</text>
</comment>
<dbReference type="AlphaFoldDB" id="A0A818JKV8"/>
<dbReference type="GO" id="GO:0005507">
    <property type="term" value="F:copper ion binding"/>
    <property type="evidence" value="ECO:0007669"/>
    <property type="project" value="InterPro"/>
</dbReference>
<gene>
    <name evidence="10" type="ORF">OXD698_LOCUS3272</name>
</gene>
<accession>A0A818JKV8</accession>
<feature type="region of interest" description="Disordered" evidence="8">
    <location>
        <begin position="256"/>
        <end position="276"/>
    </location>
</feature>
<reference evidence="10" key="1">
    <citation type="submission" date="2021-02" db="EMBL/GenBank/DDBJ databases">
        <authorList>
            <person name="Nowell W R."/>
        </authorList>
    </citation>
    <scope>NUCLEOTIDE SEQUENCE</scope>
</reference>
<dbReference type="EMBL" id="CAJOAZ010000114">
    <property type="protein sequence ID" value="CAF3537690.1"/>
    <property type="molecule type" value="Genomic_DNA"/>
</dbReference>
<dbReference type="EC" id="1.15.1.1" evidence="7"/>
<dbReference type="Pfam" id="PF00080">
    <property type="entry name" value="Sod_Cu"/>
    <property type="match status" value="2"/>
</dbReference>
<feature type="compositionally biased region" description="Polar residues" evidence="8">
    <location>
        <begin position="256"/>
        <end position="273"/>
    </location>
</feature>
<keyword evidence="2 7" id="KW-0479">Metal-binding</keyword>
<dbReference type="Proteomes" id="UP000663844">
    <property type="component" value="Unassembled WGS sequence"/>
</dbReference>
<evidence type="ECO:0000256" key="8">
    <source>
        <dbReference type="SAM" id="MobiDB-lite"/>
    </source>
</evidence>
<dbReference type="FunFam" id="2.60.40.200:FF:000001">
    <property type="entry name" value="Superoxide dismutase [Cu-Zn]"/>
    <property type="match status" value="1"/>
</dbReference>
<dbReference type="InterPro" id="IPR036423">
    <property type="entry name" value="SOD-like_Cu/Zn_dom_sf"/>
</dbReference>
<evidence type="ECO:0000256" key="7">
    <source>
        <dbReference type="RuleBase" id="RU000393"/>
    </source>
</evidence>